<dbReference type="GO" id="GO:0003677">
    <property type="term" value="F:DNA binding"/>
    <property type="evidence" value="ECO:0007669"/>
    <property type="project" value="UniProtKB-KW"/>
</dbReference>
<evidence type="ECO:0000313" key="2">
    <source>
        <dbReference type="Proteomes" id="UP000565286"/>
    </source>
</evidence>
<dbReference type="Proteomes" id="UP000565286">
    <property type="component" value="Unassembled WGS sequence"/>
</dbReference>
<reference evidence="1 2" key="1">
    <citation type="submission" date="2020-08" db="EMBL/GenBank/DDBJ databases">
        <title>Genomic Encyclopedia of Type Strains, Phase IV (KMG-IV): sequencing the most valuable type-strain genomes for metagenomic binning, comparative biology and taxonomic classification.</title>
        <authorList>
            <person name="Goeker M."/>
        </authorList>
    </citation>
    <scope>NUCLEOTIDE SEQUENCE [LARGE SCALE GENOMIC DNA]</scope>
    <source>
        <strain evidence="1 2">DSM 26438</strain>
    </source>
</reference>
<name>A0A7W6C6B9_9HYPH</name>
<evidence type="ECO:0000313" key="1">
    <source>
        <dbReference type="EMBL" id="MBB3944758.1"/>
    </source>
</evidence>
<comment type="caution">
    <text evidence="1">The sequence shown here is derived from an EMBL/GenBank/DDBJ whole genome shotgun (WGS) entry which is preliminary data.</text>
</comment>
<sequence>MVYSELENRALVAIYTEISRRNCCELSHVEVAARAGVSRSTVRIAVKKAEKAGDLLVFRRVGEGDTNHMRLPKAHVAKFAT</sequence>
<gene>
    <name evidence="1" type="ORF">GGQ73_000683</name>
</gene>
<keyword evidence="2" id="KW-1185">Reference proteome</keyword>
<dbReference type="EMBL" id="JACIDV010000002">
    <property type="protein sequence ID" value="MBB3944758.1"/>
    <property type="molecule type" value="Genomic_DNA"/>
</dbReference>
<protein>
    <submittedName>
        <fullName evidence="1">DNA-binding MarR family transcriptional regulator</fullName>
    </submittedName>
</protein>
<keyword evidence="1" id="KW-0238">DNA-binding</keyword>
<accession>A0A7W6C6B9</accession>
<organism evidence="1 2">
    <name type="scientific">Rhizobium skierniewicense</name>
    <dbReference type="NCBI Taxonomy" id="984260"/>
    <lineage>
        <taxon>Bacteria</taxon>
        <taxon>Pseudomonadati</taxon>
        <taxon>Pseudomonadota</taxon>
        <taxon>Alphaproteobacteria</taxon>
        <taxon>Hyphomicrobiales</taxon>
        <taxon>Rhizobiaceae</taxon>
        <taxon>Rhizobium/Agrobacterium group</taxon>
        <taxon>Rhizobium</taxon>
    </lineage>
</organism>
<dbReference type="AlphaFoldDB" id="A0A7W6C6B9"/>
<proteinExistence type="predicted"/>
<dbReference type="RefSeq" id="WP_183893978.1">
    <property type="nucleotide sequence ID" value="NZ_JACIDV010000002.1"/>
</dbReference>